<protein>
    <submittedName>
        <fullName evidence="1">Uncharacterized protein</fullName>
    </submittedName>
</protein>
<proteinExistence type="predicted"/>
<organism evidence="1 2">
    <name type="scientific">Eretmocerus hayati</name>
    <dbReference type="NCBI Taxonomy" id="131215"/>
    <lineage>
        <taxon>Eukaryota</taxon>
        <taxon>Metazoa</taxon>
        <taxon>Ecdysozoa</taxon>
        <taxon>Arthropoda</taxon>
        <taxon>Hexapoda</taxon>
        <taxon>Insecta</taxon>
        <taxon>Pterygota</taxon>
        <taxon>Neoptera</taxon>
        <taxon>Endopterygota</taxon>
        <taxon>Hymenoptera</taxon>
        <taxon>Apocrita</taxon>
        <taxon>Proctotrupomorpha</taxon>
        <taxon>Chalcidoidea</taxon>
        <taxon>Aphelinidae</taxon>
        <taxon>Aphelininae</taxon>
        <taxon>Eretmocerus</taxon>
    </lineage>
</organism>
<dbReference type="EMBL" id="CM056744">
    <property type="protein sequence ID" value="KAJ8664313.1"/>
    <property type="molecule type" value="Genomic_DNA"/>
</dbReference>
<name>A0ACC2MZT1_9HYME</name>
<dbReference type="Proteomes" id="UP001239111">
    <property type="component" value="Chromosome 4"/>
</dbReference>
<keyword evidence="2" id="KW-1185">Reference proteome</keyword>
<evidence type="ECO:0000313" key="1">
    <source>
        <dbReference type="EMBL" id="KAJ8664313.1"/>
    </source>
</evidence>
<evidence type="ECO:0000313" key="2">
    <source>
        <dbReference type="Proteomes" id="UP001239111"/>
    </source>
</evidence>
<accession>A0ACC2MZT1</accession>
<gene>
    <name evidence="1" type="ORF">QAD02_005975</name>
</gene>
<reference evidence="1" key="1">
    <citation type="submission" date="2023-04" db="EMBL/GenBank/DDBJ databases">
        <title>A chromosome-level genome assembly of the parasitoid wasp Eretmocerus hayati.</title>
        <authorList>
            <person name="Zhong Y."/>
            <person name="Liu S."/>
            <person name="Liu Y."/>
        </authorList>
    </citation>
    <scope>NUCLEOTIDE SEQUENCE</scope>
    <source>
        <strain evidence="1">ZJU_SS_LIU_2023</strain>
    </source>
</reference>
<comment type="caution">
    <text evidence="1">The sequence shown here is derived from an EMBL/GenBank/DDBJ whole genome shotgun (WGS) entry which is preliminary data.</text>
</comment>
<sequence>MSRPSKKTGSSSKAKNFNSTKTENDEATKKKTYTYYAVEFINPGRRPRIRCVDIVLGIWFTNERNKEGKRTQVYYPKDPTDVGYQYRLQRLLPPAKEWPCFTVEVRGRSDNYRDILSKLEKLKVSETALTQSSGEDPDELSRREIENLRREALMAQANEFSKQLSFPGSKSKHQNPTDSKDTTTTSSTVGVNTQVLPKHEHKDHTKKSTHTLIERTAVLKKYPGPSTKMQRALTLNSVELSKSHQSSTVNTENIIEEPRHNESQMHKTSKKNSCSQGRHVEQKKQEFNEFIPPEPVDNVDSYLSNLLHSKSDLVPQDALLPLIQQVLTEVKSMKGSLVKLAAEFHKEMENLKAMIIKISVGEHVPTNFIDDKEKLSKGFDFNIPFRRSKYFEKFDAKLASNEELVTLVTSLLKPEVDPKSIPKTFKHMIQMFMTKRAASRWTASQKKPKKKVFKKTNFYKIARGLVKKSKAQRNEPSVKDTEYRTALSSVLTNVHGWKDEDAESCNESSSEYSSTSEENPSRTSSDSEDKDELFMNEPQPESEGSKNGSGDSEIEADSAPILNQNPEQIPITNDFPNDFFNNYNFSENDSNDGVDETFDV</sequence>